<dbReference type="SMART" id="SM00530">
    <property type="entry name" value="HTH_XRE"/>
    <property type="match status" value="1"/>
</dbReference>
<dbReference type="InterPro" id="IPR001387">
    <property type="entry name" value="Cro/C1-type_HTH"/>
</dbReference>
<feature type="domain" description="HTH cro/C1-type" evidence="1">
    <location>
        <begin position="15"/>
        <end position="70"/>
    </location>
</feature>
<dbReference type="Gene3D" id="1.10.260.40">
    <property type="entry name" value="lambda repressor-like DNA-binding domains"/>
    <property type="match status" value="1"/>
</dbReference>
<reference evidence="2" key="1">
    <citation type="submission" date="2021-01" db="EMBL/GenBank/DDBJ databases">
        <title>Whole genome shotgun sequence of Rhizocola hellebori NBRC 109834.</title>
        <authorList>
            <person name="Komaki H."/>
            <person name="Tamura T."/>
        </authorList>
    </citation>
    <scope>NUCLEOTIDE SEQUENCE</scope>
    <source>
        <strain evidence="2">NBRC 109834</strain>
    </source>
</reference>
<gene>
    <name evidence="2" type="ORF">Rhe02_92870</name>
</gene>
<keyword evidence="3" id="KW-1185">Reference proteome</keyword>
<dbReference type="AlphaFoldDB" id="A0A8J3QI11"/>
<dbReference type="GO" id="GO:0003677">
    <property type="term" value="F:DNA binding"/>
    <property type="evidence" value="ECO:0007669"/>
    <property type="project" value="InterPro"/>
</dbReference>
<protein>
    <submittedName>
        <fullName evidence="2">Transcriptional regulator</fullName>
    </submittedName>
</protein>
<dbReference type="Pfam" id="PF19054">
    <property type="entry name" value="DUF5753"/>
    <property type="match status" value="1"/>
</dbReference>
<dbReference type="EMBL" id="BONY01000123">
    <property type="protein sequence ID" value="GIH11220.1"/>
    <property type="molecule type" value="Genomic_DNA"/>
</dbReference>
<sequence>MTLGRGTQRKLGAELRAAREAAGLSGRALATRLGNWSQAKVSRIENGVVSSTIEDIEAMLDALGVDGDRRDQLLALAEEASESTVSWRVLHKGGMARWQHELDQLLRRAARVRHFQPMVVPGLMQTAEYARHVLELGNWTGQKDVDAAVVARLARQQILFEPTCPQYHYLLGEIGLRWRPTDSVPLHRAQLDRVVTVAALPTVTVQLLPTDRPTAALGLHGFRIYDFNDEDEPTVVFVETISGEITISEPDNVATYIATWEQLVKSALSPEDTKAYIQQMSRTLIDG</sequence>
<accession>A0A8J3QI11</accession>
<proteinExistence type="predicted"/>
<dbReference type="RefSeq" id="WP_203914937.1">
    <property type="nucleotide sequence ID" value="NZ_BONY01000123.1"/>
</dbReference>
<organism evidence="2 3">
    <name type="scientific">Rhizocola hellebori</name>
    <dbReference type="NCBI Taxonomy" id="1392758"/>
    <lineage>
        <taxon>Bacteria</taxon>
        <taxon>Bacillati</taxon>
        <taxon>Actinomycetota</taxon>
        <taxon>Actinomycetes</taxon>
        <taxon>Micromonosporales</taxon>
        <taxon>Micromonosporaceae</taxon>
        <taxon>Rhizocola</taxon>
    </lineage>
</organism>
<dbReference type="Pfam" id="PF13560">
    <property type="entry name" value="HTH_31"/>
    <property type="match status" value="1"/>
</dbReference>
<dbReference type="PROSITE" id="PS50943">
    <property type="entry name" value="HTH_CROC1"/>
    <property type="match status" value="1"/>
</dbReference>
<name>A0A8J3QI11_9ACTN</name>
<evidence type="ECO:0000313" key="3">
    <source>
        <dbReference type="Proteomes" id="UP000612899"/>
    </source>
</evidence>
<dbReference type="InterPro" id="IPR043917">
    <property type="entry name" value="DUF5753"/>
</dbReference>
<dbReference type="CDD" id="cd00093">
    <property type="entry name" value="HTH_XRE"/>
    <property type="match status" value="1"/>
</dbReference>
<evidence type="ECO:0000313" key="2">
    <source>
        <dbReference type="EMBL" id="GIH11220.1"/>
    </source>
</evidence>
<dbReference type="SUPFAM" id="SSF47413">
    <property type="entry name" value="lambda repressor-like DNA-binding domains"/>
    <property type="match status" value="1"/>
</dbReference>
<comment type="caution">
    <text evidence="2">The sequence shown here is derived from an EMBL/GenBank/DDBJ whole genome shotgun (WGS) entry which is preliminary data.</text>
</comment>
<dbReference type="InterPro" id="IPR010982">
    <property type="entry name" value="Lambda_DNA-bd_dom_sf"/>
</dbReference>
<dbReference type="Proteomes" id="UP000612899">
    <property type="component" value="Unassembled WGS sequence"/>
</dbReference>
<evidence type="ECO:0000259" key="1">
    <source>
        <dbReference type="PROSITE" id="PS50943"/>
    </source>
</evidence>